<reference evidence="3" key="1">
    <citation type="journal article" date="2019" name="Int. J. Syst. Evol. Microbiol.">
        <title>The Global Catalogue of Microorganisms (GCM) 10K type strain sequencing project: providing services to taxonomists for standard genome sequencing and annotation.</title>
        <authorList>
            <consortium name="The Broad Institute Genomics Platform"/>
            <consortium name="The Broad Institute Genome Sequencing Center for Infectious Disease"/>
            <person name="Wu L."/>
            <person name="Ma J."/>
        </authorList>
    </citation>
    <scope>NUCLEOTIDE SEQUENCE [LARGE SCALE GENOMIC DNA]</scope>
    <source>
        <strain evidence="3">JCM 10977</strain>
    </source>
</reference>
<dbReference type="SUPFAM" id="SSF55729">
    <property type="entry name" value="Acyl-CoA N-acyltransferases (Nat)"/>
    <property type="match status" value="1"/>
</dbReference>
<dbReference type="InterPro" id="IPR051908">
    <property type="entry name" value="Ribosomal_N-acetyltransferase"/>
</dbReference>
<gene>
    <name evidence="2" type="ORF">GCM10009554_50860</name>
</gene>
<dbReference type="PANTHER" id="PTHR43441:SF11">
    <property type="entry name" value="RIBOSOMAL-PROTEIN-SERINE ACETYLTRANSFERASE"/>
    <property type="match status" value="1"/>
</dbReference>
<evidence type="ECO:0000313" key="2">
    <source>
        <dbReference type="EMBL" id="GAA0950635.1"/>
    </source>
</evidence>
<dbReference type="CDD" id="cd04301">
    <property type="entry name" value="NAT_SF"/>
    <property type="match status" value="1"/>
</dbReference>
<dbReference type="Gene3D" id="3.40.630.30">
    <property type="match status" value="1"/>
</dbReference>
<proteinExistence type="predicted"/>
<evidence type="ECO:0000259" key="1">
    <source>
        <dbReference type="PROSITE" id="PS51186"/>
    </source>
</evidence>
<keyword evidence="3" id="KW-1185">Reference proteome</keyword>
<accession>A0ABP4BG94</accession>
<dbReference type="PANTHER" id="PTHR43441">
    <property type="entry name" value="RIBOSOMAL-PROTEIN-SERINE ACETYLTRANSFERASE"/>
    <property type="match status" value="1"/>
</dbReference>
<dbReference type="InterPro" id="IPR000182">
    <property type="entry name" value="GNAT_dom"/>
</dbReference>
<organism evidence="2 3">
    <name type="scientific">Kribbella koreensis</name>
    <dbReference type="NCBI Taxonomy" id="57909"/>
    <lineage>
        <taxon>Bacteria</taxon>
        <taxon>Bacillati</taxon>
        <taxon>Actinomycetota</taxon>
        <taxon>Actinomycetes</taxon>
        <taxon>Propionibacteriales</taxon>
        <taxon>Kribbellaceae</taxon>
        <taxon>Kribbella</taxon>
    </lineage>
</organism>
<feature type="domain" description="N-acetyltransferase" evidence="1">
    <location>
        <begin position="1"/>
        <end position="140"/>
    </location>
</feature>
<dbReference type="InterPro" id="IPR016181">
    <property type="entry name" value="Acyl_CoA_acyltransferase"/>
</dbReference>
<dbReference type="RefSeq" id="WP_343975002.1">
    <property type="nucleotide sequence ID" value="NZ_BAAAHK010000013.1"/>
</dbReference>
<dbReference type="Pfam" id="PF13302">
    <property type="entry name" value="Acetyltransf_3"/>
    <property type="match status" value="1"/>
</dbReference>
<protein>
    <recommendedName>
        <fullName evidence="1">N-acetyltransferase domain-containing protein</fullName>
    </recommendedName>
</protein>
<dbReference type="Proteomes" id="UP001500542">
    <property type="component" value="Unassembled WGS sequence"/>
</dbReference>
<comment type="caution">
    <text evidence="2">The sequence shown here is derived from an EMBL/GenBank/DDBJ whole genome shotgun (WGS) entry which is preliminary data.</text>
</comment>
<name>A0ABP4BG94_9ACTN</name>
<dbReference type="EMBL" id="BAAAHK010000013">
    <property type="protein sequence ID" value="GAA0950635.1"/>
    <property type="molecule type" value="Genomic_DNA"/>
</dbReference>
<sequence>MLYTGPPLADGPVSLASVRDADVHEWAERAVSDPSMLYFGIFRSDVLVGQIFLHDRDDTLQEALVGYHLFTATNRGQGIGTRALRLLQRHVTDHLALKRLIVITSRDNIPSQRLALTCGFALAGAPREDPTGLLYDWKVSRQGSCDSSGPTGR</sequence>
<evidence type="ECO:0000313" key="3">
    <source>
        <dbReference type="Proteomes" id="UP001500542"/>
    </source>
</evidence>
<dbReference type="PROSITE" id="PS51186">
    <property type="entry name" value="GNAT"/>
    <property type="match status" value="1"/>
</dbReference>